<comment type="caution">
    <text evidence="4">The sequence shown here is derived from an EMBL/GenBank/DDBJ whole genome shotgun (WGS) entry which is preliminary data.</text>
</comment>
<dbReference type="EMBL" id="PUHZ01000016">
    <property type="protein sequence ID" value="PQO45072.1"/>
    <property type="molecule type" value="Genomic_DNA"/>
</dbReference>
<keyword evidence="2" id="KW-0472">Membrane</keyword>
<dbReference type="PANTHER" id="PTHR34512:SF30">
    <property type="entry name" value="OUTER MEMBRANE PROTEIN ASSEMBLY FACTOR BAMB"/>
    <property type="match status" value="1"/>
</dbReference>
<feature type="domain" description="Pyrrolo-quinoline quinone repeat" evidence="3">
    <location>
        <begin position="1062"/>
        <end position="1309"/>
    </location>
</feature>
<feature type="transmembrane region" description="Helical" evidence="2">
    <location>
        <begin position="80"/>
        <end position="100"/>
    </location>
</feature>
<accession>A0A2S8GKW8</accession>
<proteinExistence type="predicted"/>
<evidence type="ECO:0000313" key="4">
    <source>
        <dbReference type="EMBL" id="PQO45072.1"/>
    </source>
</evidence>
<dbReference type="InterPro" id="IPR011047">
    <property type="entry name" value="Quinoprotein_ADH-like_sf"/>
</dbReference>
<reference evidence="4 5" key="1">
    <citation type="submission" date="2018-02" db="EMBL/GenBank/DDBJ databases">
        <title>Comparative genomes isolates from brazilian mangrove.</title>
        <authorList>
            <person name="Araujo J.E."/>
            <person name="Taketani R.G."/>
            <person name="Silva M.C.P."/>
            <person name="Loureco M.V."/>
            <person name="Andreote F.D."/>
        </authorList>
    </citation>
    <scope>NUCLEOTIDE SEQUENCE [LARGE SCALE GENOMIC DNA]</scope>
    <source>
        <strain evidence="4 5">Nap-Phe MGV</strain>
    </source>
</reference>
<dbReference type="Pfam" id="PF13360">
    <property type="entry name" value="PQQ_2"/>
    <property type="match status" value="1"/>
</dbReference>
<organism evidence="4 5">
    <name type="scientific">Blastopirellula marina</name>
    <dbReference type="NCBI Taxonomy" id="124"/>
    <lineage>
        <taxon>Bacteria</taxon>
        <taxon>Pseudomonadati</taxon>
        <taxon>Planctomycetota</taxon>
        <taxon>Planctomycetia</taxon>
        <taxon>Pirellulales</taxon>
        <taxon>Pirellulaceae</taxon>
        <taxon>Blastopirellula</taxon>
    </lineage>
</organism>
<keyword evidence="2" id="KW-0812">Transmembrane</keyword>
<evidence type="ECO:0000259" key="3">
    <source>
        <dbReference type="Pfam" id="PF13360"/>
    </source>
</evidence>
<feature type="region of interest" description="Disordered" evidence="1">
    <location>
        <begin position="112"/>
        <end position="171"/>
    </location>
</feature>
<dbReference type="InterPro" id="IPR002372">
    <property type="entry name" value="PQQ_rpt_dom"/>
</dbReference>
<feature type="compositionally biased region" description="Basic and acidic residues" evidence="1">
    <location>
        <begin position="151"/>
        <end position="164"/>
    </location>
</feature>
<sequence>MTDEQLIELVQSHTPAELKLEEIELLRNRIAESPELRRVLIDQLQMEHYLSDALGRLGFSADTLLAKFDRDQRRRRNMRAVWGMLAMLIFAGGAGALYYLQPKEEVAEAIVEPPSGQPGETPADKQPTDPDTGGAQQQPPPTGEPGMSPDAGEKANPETAEPPKKAGPWDASLARPAVKFDDVWYHDFDPAREAPTQESLAQWFTPLEQPGGRFDTQKHHDTVRTGMFGSFKLNAPWPQGAALRLSLWSSEQFAIHFMHGDEGISLVHHNRDYDPWLAYVVARKPGETTFNSRSLAASDGFADRRSDLHNAPILWYYYDEPEQEMVLCRGEIELLRAPLAGPPTEVMFDGKAWLRGIDFQKLSELPPTSRLELPIVAEIDRPADLNWTERLPEEGVAFRKLDDGSIELTAEKGDGFVTAPIQGDGVRVVDLLLEQYEVGSSALLAFRSNPDEEKPRYDPGVAIAFGKNNATQQLFPFLSWWGDDGRQDHRKPEELPVGDISGPIWIRIAASDGQARFWTSVDGRNWALNPYPAGGVDRPLTEFGVSIKAGGGKPRTIRLRKAVIRHIDVRPDNVAADRLADAPTKVTHSIDWITKTIATRPSDVPLQDWMAAAAEKAISAGTDNPRLFQQLADSINDPASLEVTLKRLRMFAFLTKSWPAGQNEKDFFDFYQQFAAGLIGREYADGEVFTVDDMRRTMLALPIDMRDRVNLVDEDAVRQAMLQKLAERDWSGAIELCLRERNYAGMDDYHIRRTFQLPMWVYYAATREANARFEGDWPSIDARYRSPLLEELSKDAYNVSADLSAAIDSDAMADACRIINSVNLHGANGLAPDREDPDLYFSLPAAITMAMRRNPQLREEMNRNFSDVARLRASSEIHSGDVDAVELVTLQFYGTQAASEAHLWLGDQALAVGQIARAIAHYRQAGGEDSNVDQKMLSARLALAAAMIGAPENAELSTAVAIGGESLSPDAIKQFGEQRRSSGTDNWIAARAVTLDRSKLAYPPTSPTVGDGIRLQLDYGEGASDRENQYAASNVDWAAETIAATMTDDRIYLNNRFQLLELKPESGEIVWKTPRIDSHRARAHDNWQLTPMQPLVVGDRIFVRLLHSNRPELYCFDREGGKRVWRAEGETPVLSDPLWIQGELFAIVGEEDSQNLWQIQLARIDAETGETLRKHSLVRLRQSWGERRLCAATVAGDVIVVDLGGAVLACDLSGGVRWVRKQTSTPSSARVDLVRQQEMAPIVVDSHVIVRQPGSLSIDCIDIATGRLIWTHFDPEMERGVGLADGKLIYLTAKEAVALAAEDGSVVWRHQDDWQVYSAAIAGEYLIEIAGVGMRRGNDKFATPWIRWLSLETGKPVSGVPLATLTAKDPQLGKLLIHPQGTFVSFRPEARDLDIKLRRLEPAGQPLPLGDYEPLAAAKELYATVADAWAGQYPGWRFVTLEVMASVMLVEKEGKFEFELNLHSTNETTMIRPVGDGKTVSLTVDRSDAKGPIRAVVHCGQQTLLEGPMTDEGNLAKFSLNLPPDRQAGDLLQISLQGNGKILVRDLTVQ</sequence>
<gene>
    <name evidence="4" type="ORF">C5Y93_16190</name>
</gene>
<keyword evidence="2" id="KW-1133">Transmembrane helix</keyword>
<dbReference type="Gene3D" id="2.130.10.10">
    <property type="entry name" value="YVTN repeat-like/Quinoprotein amine dehydrogenase"/>
    <property type="match status" value="1"/>
</dbReference>
<dbReference type="Proteomes" id="UP000237819">
    <property type="component" value="Unassembled WGS sequence"/>
</dbReference>
<evidence type="ECO:0000256" key="2">
    <source>
        <dbReference type="SAM" id="Phobius"/>
    </source>
</evidence>
<name>A0A2S8GKW8_9BACT</name>
<dbReference type="SUPFAM" id="SSF50998">
    <property type="entry name" value="Quinoprotein alcohol dehydrogenase-like"/>
    <property type="match status" value="1"/>
</dbReference>
<dbReference type="RefSeq" id="WP_105336472.1">
    <property type="nucleotide sequence ID" value="NZ_PUHZ01000016.1"/>
</dbReference>
<evidence type="ECO:0000256" key="1">
    <source>
        <dbReference type="SAM" id="MobiDB-lite"/>
    </source>
</evidence>
<dbReference type="InterPro" id="IPR015943">
    <property type="entry name" value="WD40/YVTN_repeat-like_dom_sf"/>
</dbReference>
<protein>
    <recommendedName>
        <fullName evidence="3">Pyrrolo-quinoline quinone repeat domain-containing protein</fullName>
    </recommendedName>
</protein>
<dbReference type="OrthoDB" id="207125at2"/>
<evidence type="ECO:0000313" key="5">
    <source>
        <dbReference type="Proteomes" id="UP000237819"/>
    </source>
</evidence>
<dbReference type="PANTHER" id="PTHR34512">
    <property type="entry name" value="CELL SURFACE PROTEIN"/>
    <property type="match status" value="1"/>
</dbReference>